<dbReference type="GO" id="GO:0005739">
    <property type="term" value="C:mitochondrion"/>
    <property type="evidence" value="ECO:0007669"/>
    <property type="project" value="GOC"/>
</dbReference>
<dbReference type="Proteomes" id="UP000285405">
    <property type="component" value="Unassembled WGS sequence"/>
</dbReference>
<dbReference type="OrthoDB" id="2098203at2759"/>
<sequence length="182" mass="21347">MSMNHFSICSHQIVSLQSNSLAMKILMKTINSPRVSTIWTRGFSATTPWQNKKKNNQLKIDPRVTLIRYHMQHPIMPRPLRFGRSRALRHWTIARAWDVWEKRKKRQVDLELQRQYQSIQMALEALRNFDDGSAVDGKEGSRLYRIALEKKGVYSTGSIPIEYARLQTDTPGATPWDHDWKR</sequence>
<evidence type="ECO:0000313" key="1">
    <source>
        <dbReference type="EMBL" id="RKF58002.1"/>
    </source>
</evidence>
<reference evidence="1 2" key="1">
    <citation type="journal article" date="2018" name="BMC Genomics">
        <title>Comparative genome analyses reveal sequence features reflecting distinct modes of host-adaptation between dicot and monocot powdery mildew.</title>
        <authorList>
            <person name="Wu Y."/>
            <person name="Ma X."/>
            <person name="Pan Z."/>
            <person name="Kale S.D."/>
            <person name="Song Y."/>
            <person name="King H."/>
            <person name="Zhang Q."/>
            <person name="Presley C."/>
            <person name="Deng X."/>
            <person name="Wei C.I."/>
            <person name="Xiao S."/>
        </authorList>
    </citation>
    <scope>NUCLEOTIDE SEQUENCE [LARGE SCALE GENOMIC DNA]</scope>
    <source>
        <strain evidence="1">UCSC1</strain>
    </source>
</reference>
<protein>
    <recommendedName>
        <fullName evidence="3">Ring finger domain protein</fullName>
    </recommendedName>
</protein>
<accession>A0A420HKQ2</accession>
<dbReference type="Gene3D" id="6.10.250.3440">
    <property type="match status" value="1"/>
</dbReference>
<organism evidence="1 2">
    <name type="scientific">Golovinomyces cichoracearum</name>
    <dbReference type="NCBI Taxonomy" id="62708"/>
    <lineage>
        <taxon>Eukaryota</taxon>
        <taxon>Fungi</taxon>
        <taxon>Dikarya</taxon>
        <taxon>Ascomycota</taxon>
        <taxon>Pezizomycotina</taxon>
        <taxon>Leotiomycetes</taxon>
        <taxon>Erysiphales</taxon>
        <taxon>Erysiphaceae</taxon>
        <taxon>Golovinomyces</taxon>
    </lineage>
</organism>
<dbReference type="InterPro" id="IPR042831">
    <property type="entry name" value="Ribosomal_mL40_fung"/>
</dbReference>
<dbReference type="PANTHER" id="PTHR39150:SF1">
    <property type="entry name" value="LARGE RIBOSOMAL SUBUNIT PROTEIN ML40"/>
    <property type="match status" value="1"/>
</dbReference>
<name>A0A420HKQ2_9PEZI</name>
<evidence type="ECO:0000313" key="2">
    <source>
        <dbReference type="Proteomes" id="UP000285405"/>
    </source>
</evidence>
<comment type="caution">
    <text evidence="1">The sequence shown here is derived from an EMBL/GenBank/DDBJ whole genome shotgun (WGS) entry which is preliminary data.</text>
</comment>
<dbReference type="GO" id="GO:0003735">
    <property type="term" value="F:structural constituent of ribosome"/>
    <property type="evidence" value="ECO:0007669"/>
    <property type="project" value="InterPro"/>
</dbReference>
<proteinExistence type="predicted"/>
<gene>
    <name evidence="1" type="ORF">GcC1_185012</name>
</gene>
<dbReference type="EMBL" id="MCBR01018580">
    <property type="protein sequence ID" value="RKF58002.1"/>
    <property type="molecule type" value="Genomic_DNA"/>
</dbReference>
<evidence type="ECO:0008006" key="3">
    <source>
        <dbReference type="Google" id="ProtNLM"/>
    </source>
</evidence>
<dbReference type="PANTHER" id="PTHR39150">
    <property type="entry name" value="54S RIBOSOMAL PROTEIN L28, MITOCHONDRIAL"/>
    <property type="match status" value="1"/>
</dbReference>
<dbReference type="GO" id="GO:0032543">
    <property type="term" value="P:mitochondrial translation"/>
    <property type="evidence" value="ECO:0007669"/>
    <property type="project" value="InterPro"/>
</dbReference>
<dbReference type="AlphaFoldDB" id="A0A420HKQ2"/>